<evidence type="ECO:0000256" key="1">
    <source>
        <dbReference type="SAM" id="MobiDB-lite"/>
    </source>
</evidence>
<dbReference type="EMBL" id="AP004460">
    <property type="protein sequence ID" value="BAC99515.1"/>
    <property type="molecule type" value="Genomic_DNA"/>
</dbReference>
<reference evidence="3" key="2">
    <citation type="journal article" date="2008" name="Nucleic Acids Res.">
        <title>The rice annotation project database (RAP-DB): 2008 update.</title>
        <authorList>
            <consortium name="The rice annotation project (RAP)"/>
        </authorList>
    </citation>
    <scope>GENOME REANNOTATION</scope>
    <source>
        <strain evidence="3">cv. Nipponbare</strain>
    </source>
</reference>
<dbReference type="Proteomes" id="UP000000763">
    <property type="component" value="Chromosome 8"/>
</dbReference>
<feature type="compositionally biased region" description="Low complexity" evidence="1">
    <location>
        <begin position="31"/>
        <end position="50"/>
    </location>
</feature>
<feature type="region of interest" description="Disordered" evidence="1">
    <location>
        <begin position="31"/>
        <end position="76"/>
    </location>
</feature>
<proteinExistence type="predicted"/>
<dbReference type="AlphaFoldDB" id="Q6ZD86"/>
<evidence type="ECO:0000313" key="2">
    <source>
        <dbReference type="EMBL" id="BAC99515.1"/>
    </source>
</evidence>
<name>Q6ZD86_ORYSJ</name>
<evidence type="ECO:0000313" key="3">
    <source>
        <dbReference type="Proteomes" id="UP000000763"/>
    </source>
</evidence>
<gene>
    <name evidence="2" type="primary">P0438H08.33</name>
</gene>
<accession>Q6ZD86</accession>
<reference evidence="3" key="1">
    <citation type="journal article" date="2005" name="Nature">
        <title>The map-based sequence of the rice genome.</title>
        <authorList>
            <consortium name="International rice genome sequencing project (IRGSP)"/>
            <person name="Matsumoto T."/>
            <person name="Wu J."/>
            <person name="Kanamori H."/>
            <person name="Katayose Y."/>
            <person name="Fujisawa M."/>
            <person name="Namiki N."/>
            <person name="Mizuno H."/>
            <person name="Yamamoto K."/>
            <person name="Antonio B.A."/>
            <person name="Baba T."/>
            <person name="Sakata K."/>
            <person name="Nagamura Y."/>
            <person name="Aoki H."/>
            <person name="Arikawa K."/>
            <person name="Arita K."/>
            <person name="Bito T."/>
            <person name="Chiden Y."/>
            <person name="Fujitsuka N."/>
            <person name="Fukunaka R."/>
            <person name="Hamada M."/>
            <person name="Harada C."/>
            <person name="Hayashi A."/>
            <person name="Hijishita S."/>
            <person name="Honda M."/>
            <person name="Hosokawa S."/>
            <person name="Ichikawa Y."/>
            <person name="Idonuma A."/>
            <person name="Iijima M."/>
            <person name="Ikeda M."/>
            <person name="Ikeno M."/>
            <person name="Ito K."/>
            <person name="Ito S."/>
            <person name="Ito T."/>
            <person name="Ito Y."/>
            <person name="Ito Y."/>
            <person name="Iwabuchi A."/>
            <person name="Kamiya K."/>
            <person name="Karasawa W."/>
            <person name="Kurita K."/>
            <person name="Katagiri S."/>
            <person name="Kikuta A."/>
            <person name="Kobayashi H."/>
            <person name="Kobayashi N."/>
            <person name="Machita K."/>
            <person name="Maehara T."/>
            <person name="Masukawa M."/>
            <person name="Mizubayashi T."/>
            <person name="Mukai Y."/>
            <person name="Nagasaki H."/>
            <person name="Nagata Y."/>
            <person name="Naito S."/>
            <person name="Nakashima M."/>
            <person name="Nakama Y."/>
            <person name="Nakamichi Y."/>
            <person name="Nakamura M."/>
            <person name="Meguro A."/>
            <person name="Negishi M."/>
            <person name="Ohta I."/>
            <person name="Ohta T."/>
            <person name="Okamoto M."/>
            <person name="Ono N."/>
            <person name="Saji S."/>
            <person name="Sakaguchi M."/>
            <person name="Sakai K."/>
            <person name="Shibata M."/>
            <person name="Shimokawa T."/>
            <person name="Song J."/>
            <person name="Takazaki Y."/>
            <person name="Terasawa K."/>
            <person name="Tsugane M."/>
            <person name="Tsuji K."/>
            <person name="Ueda S."/>
            <person name="Waki K."/>
            <person name="Yamagata H."/>
            <person name="Yamamoto M."/>
            <person name="Yamamoto S."/>
            <person name="Yamane H."/>
            <person name="Yoshiki S."/>
            <person name="Yoshihara R."/>
            <person name="Yukawa K."/>
            <person name="Zhong H."/>
            <person name="Yano M."/>
            <person name="Yuan Q."/>
            <person name="Ouyang S."/>
            <person name="Liu J."/>
            <person name="Jones K.M."/>
            <person name="Gansberger K."/>
            <person name="Moffat K."/>
            <person name="Hill J."/>
            <person name="Bera J."/>
            <person name="Fadrosh D."/>
            <person name="Jin S."/>
            <person name="Johri S."/>
            <person name="Kim M."/>
            <person name="Overton L."/>
            <person name="Reardon M."/>
            <person name="Tsitrin T."/>
            <person name="Vuong H."/>
            <person name="Weaver B."/>
            <person name="Ciecko A."/>
            <person name="Tallon L."/>
            <person name="Jackson J."/>
            <person name="Pai G."/>
            <person name="Aken S.V."/>
            <person name="Utterback T."/>
            <person name="Reidmuller S."/>
            <person name="Feldblyum T."/>
            <person name="Hsiao J."/>
            <person name="Zismann V."/>
            <person name="Iobst S."/>
            <person name="de Vazeille A.R."/>
            <person name="Buell C.R."/>
            <person name="Ying K."/>
            <person name="Li Y."/>
            <person name="Lu T."/>
            <person name="Huang Y."/>
            <person name="Zhao Q."/>
            <person name="Feng Q."/>
            <person name="Zhang L."/>
            <person name="Zhu J."/>
            <person name="Weng Q."/>
            <person name="Mu J."/>
            <person name="Lu Y."/>
            <person name="Fan D."/>
            <person name="Liu Y."/>
            <person name="Guan J."/>
            <person name="Zhang Y."/>
            <person name="Yu S."/>
            <person name="Liu X."/>
            <person name="Zhang Y."/>
            <person name="Hong G."/>
            <person name="Han B."/>
            <person name="Choisne N."/>
            <person name="Demange N."/>
            <person name="Orjeda G."/>
            <person name="Samain S."/>
            <person name="Cattolico L."/>
            <person name="Pelletier E."/>
            <person name="Couloux A."/>
            <person name="Segurens B."/>
            <person name="Wincker P."/>
            <person name="D'Hont A."/>
            <person name="Scarpelli C."/>
            <person name="Weissenbach J."/>
            <person name="Salanoubat M."/>
            <person name="Quetier F."/>
            <person name="Yu Y."/>
            <person name="Kim H.R."/>
            <person name="Rambo T."/>
            <person name="Currie J."/>
            <person name="Collura K."/>
            <person name="Luo M."/>
            <person name="Yang T."/>
            <person name="Ammiraju J.S.S."/>
            <person name="Engler F."/>
            <person name="Soderlund C."/>
            <person name="Wing R.A."/>
            <person name="Palmer L.E."/>
            <person name="de la Bastide M."/>
            <person name="Spiegel L."/>
            <person name="Nascimento L."/>
            <person name="Zutavern T."/>
            <person name="O'Shaughnessy A."/>
            <person name="Dike S."/>
            <person name="Dedhia N."/>
            <person name="Preston R."/>
            <person name="Balija V."/>
            <person name="McCombie W.R."/>
            <person name="Chow T."/>
            <person name="Chen H."/>
            <person name="Chung M."/>
            <person name="Chen C."/>
            <person name="Shaw J."/>
            <person name="Wu H."/>
            <person name="Hsiao K."/>
            <person name="Chao Y."/>
            <person name="Chu M."/>
            <person name="Cheng C."/>
            <person name="Hour A."/>
            <person name="Lee P."/>
            <person name="Lin S."/>
            <person name="Lin Y."/>
            <person name="Liou J."/>
            <person name="Liu S."/>
            <person name="Hsing Y."/>
            <person name="Raghuvanshi S."/>
            <person name="Mohanty A."/>
            <person name="Bharti A.K."/>
            <person name="Gaur A."/>
            <person name="Gupta V."/>
            <person name="Kumar D."/>
            <person name="Ravi V."/>
            <person name="Vij S."/>
            <person name="Kapur A."/>
            <person name="Khurana P."/>
            <person name="Khurana P."/>
            <person name="Khurana J.P."/>
            <person name="Tyagi A.K."/>
            <person name="Gaikwad K."/>
            <person name="Singh A."/>
            <person name="Dalal V."/>
            <person name="Srivastava S."/>
            <person name="Dixit A."/>
            <person name="Pal A.K."/>
            <person name="Ghazi I.A."/>
            <person name="Yadav M."/>
            <person name="Pandit A."/>
            <person name="Bhargava A."/>
            <person name="Sureshbabu K."/>
            <person name="Batra K."/>
            <person name="Sharma T.R."/>
            <person name="Mohapatra T."/>
            <person name="Singh N.K."/>
            <person name="Messing J."/>
            <person name="Nelson A.B."/>
            <person name="Fuks G."/>
            <person name="Kavchok S."/>
            <person name="Keizer G."/>
            <person name="Linton E."/>
            <person name="Llaca V."/>
            <person name="Song R."/>
            <person name="Tanyolac B."/>
            <person name="Young S."/>
            <person name="Ho-Il K."/>
            <person name="Hahn J.H."/>
            <person name="Sangsakoo G."/>
            <person name="Vanavichit A."/>
            <person name="de Mattos Luiz.A.T."/>
            <person name="Zimmer P.D."/>
            <person name="Malone G."/>
            <person name="Dellagostin O."/>
            <person name="de Oliveira A.C."/>
            <person name="Bevan M."/>
            <person name="Bancroft I."/>
            <person name="Minx P."/>
            <person name="Cordum H."/>
            <person name="Wilson R."/>
            <person name="Cheng Z."/>
            <person name="Jin W."/>
            <person name="Jiang J."/>
            <person name="Leong S.A."/>
            <person name="Iwama H."/>
            <person name="Gojobori T."/>
            <person name="Itoh T."/>
            <person name="Niimura Y."/>
            <person name="Fujii Y."/>
            <person name="Habara T."/>
            <person name="Sakai H."/>
            <person name="Sato Y."/>
            <person name="Wilson G."/>
            <person name="Kumar K."/>
            <person name="McCouch S."/>
            <person name="Juretic N."/>
            <person name="Hoen D."/>
            <person name="Wright S."/>
            <person name="Bruskiewich R."/>
            <person name="Bureau T."/>
            <person name="Miyao A."/>
            <person name="Hirochika H."/>
            <person name="Nishikawa T."/>
            <person name="Kadowaki K."/>
            <person name="Sugiura M."/>
            <person name="Burr B."/>
            <person name="Sasaki T."/>
        </authorList>
    </citation>
    <scope>NUCLEOTIDE SEQUENCE [LARGE SCALE GENOMIC DNA]</scope>
    <source>
        <strain evidence="3">cv. Nipponbare</strain>
    </source>
</reference>
<organism evidence="2 3">
    <name type="scientific">Oryza sativa subsp. japonica</name>
    <name type="common">Rice</name>
    <dbReference type="NCBI Taxonomy" id="39947"/>
    <lineage>
        <taxon>Eukaryota</taxon>
        <taxon>Viridiplantae</taxon>
        <taxon>Streptophyta</taxon>
        <taxon>Embryophyta</taxon>
        <taxon>Tracheophyta</taxon>
        <taxon>Spermatophyta</taxon>
        <taxon>Magnoliopsida</taxon>
        <taxon>Liliopsida</taxon>
        <taxon>Poales</taxon>
        <taxon>Poaceae</taxon>
        <taxon>BOP clade</taxon>
        <taxon>Oryzoideae</taxon>
        <taxon>Oryzeae</taxon>
        <taxon>Oryzinae</taxon>
        <taxon>Oryza</taxon>
        <taxon>Oryza sativa</taxon>
    </lineage>
</organism>
<sequence length="124" mass="13096">MTNQRRAEETGTTLPQATATAGVTGLAAAGSAAASITTTTTTTSPSSFSLLRRRHNSSSSSSRSYNNSKGISLPLTLQTKPNQARWMDVGGSVRCSLAAAATWMLPLLLLLRGREGEEERGERV</sequence>
<feature type="compositionally biased region" description="Low complexity" evidence="1">
    <location>
        <begin position="57"/>
        <end position="68"/>
    </location>
</feature>
<protein>
    <submittedName>
        <fullName evidence="2">Uncharacterized protein</fullName>
    </submittedName>
</protein>